<evidence type="ECO:0000313" key="2">
    <source>
        <dbReference type="Proteomes" id="UP000007954"/>
    </source>
</evidence>
<organism evidence="1 2">
    <name type="scientific">Haloquadratum walsbyi (strain DSM 16854 / JCM 12705 / C23)</name>
    <dbReference type="NCBI Taxonomy" id="768065"/>
    <lineage>
        <taxon>Archaea</taxon>
        <taxon>Methanobacteriati</taxon>
        <taxon>Methanobacteriota</taxon>
        <taxon>Stenosarchaea group</taxon>
        <taxon>Halobacteria</taxon>
        <taxon>Halobacteriales</taxon>
        <taxon>Haloferacaceae</taxon>
        <taxon>Haloquadratum</taxon>
    </lineage>
</organism>
<name>G0LIP8_HALWC</name>
<dbReference type="KEGG" id="hwc:Hqrw_2441"/>
<dbReference type="HOGENOM" id="CLU_168012_0_0_2"/>
<proteinExistence type="predicted"/>
<dbReference type="RefSeq" id="WP_014555958.1">
    <property type="nucleotide sequence ID" value="NC_017459.1"/>
</dbReference>
<reference evidence="1 2" key="1">
    <citation type="journal article" date="2011" name="PLoS ONE">
        <title>Haloquadratum walsbyi: limited diversity in a global pond.</title>
        <authorList>
            <person name="Dyall-Smith M."/>
            <person name="Pfeiffer F."/>
            <person name="Klee K."/>
            <person name="Palm P."/>
            <person name="Gross K."/>
            <person name="Schuster S.C."/>
            <person name="Rampp M."/>
            <person name="Oesterhelt D."/>
        </authorList>
    </citation>
    <scope>NUCLEOTIDE SEQUENCE [LARGE SCALE GENOMIC DNA]</scope>
    <source>
        <strain evidence="2">DSM 16854 / JCM 12705 / C23</strain>
    </source>
</reference>
<gene>
    <name evidence="1" type="ordered locus">Hqrw_2441</name>
</gene>
<dbReference type="AlphaFoldDB" id="G0LIP8"/>
<dbReference type="Pfam" id="PF19887">
    <property type="entry name" value="DUF6360"/>
    <property type="match status" value="1"/>
</dbReference>
<dbReference type="OrthoDB" id="156156at2157"/>
<dbReference type="InterPro" id="IPR045940">
    <property type="entry name" value="DUF6360"/>
</dbReference>
<accession>G0LIP8</accession>
<evidence type="ECO:0000313" key="1">
    <source>
        <dbReference type="EMBL" id="CCC40300.1"/>
    </source>
</evidence>
<protein>
    <submittedName>
        <fullName evidence="1">Uncharacterized protein</fullName>
    </submittedName>
</protein>
<dbReference type="GeneID" id="12447157"/>
<dbReference type="Proteomes" id="UP000007954">
    <property type="component" value="Chromosome"/>
</dbReference>
<dbReference type="EMBL" id="FR746099">
    <property type="protein sequence ID" value="CCC40300.1"/>
    <property type="molecule type" value="Genomic_DNA"/>
</dbReference>
<sequence length="93" mass="10006">MSNRILSVNAYTTLDLVSARLETHDDSLSLDGVLNVATEDECPDRVILGIELDTVGVDAVPAHADRIELTPDQAEAVAESLQDYADDVRSASH</sequence>